<dbReference type="PANTHER" id="PTHR43135:SF3">
    <property type="entry name" value="ALPHA-D-RIBOSE 1-METHYLPHOSPHONATE 5-TRIPHOSPHATE DIPHOSPHATASE"/>
    <property type="match status" value="1"/>
</dbReference>
<keyword evidence="2" id="KW-0378">Hydrolase</keyword>
<feature type="domain" description="Amidohydrolase-related" evidence="1">
    <location>
        <begin position="60"/>
        <end position="386"/>
    </location>
</feature>
<keyword evidence="3" id="KW-1185">Reference proteome</keyword>
<evidence type="ECO:0000313" key="3">
    <source>
        <dbReference type="Proteomes" id="UP000430670"/>
    </source>
</evidence>
<comment type="caution">
    <text evidence="2">The sequence shown here is derived from an EMBL/GenBank/DDBJ whole genome shotgun (WGS) entry which is preliminary data.</text>
</comment>
<dbReference type="InterPro" id="IPR032466">
    <property type="entry name" value="Metal_Hydrolase"/>
</dbReference>
<gene>
    <name evidence="2" type="ORF">GJ688_08080</name>
</gene>
<accession>A0A6I3SJ98</accession>
<dbReference type="Proteomes" id="UP000430670">
    <property type="component" value="Unassembled WGS sequence"/>
</dbReference>
<dbReference type="GO" id="GO:0016810">
    <property type="term" value="F:hydrolase activity, acting on carbon-nitrogen (but not peptide) bonds"/>
    <property type="evidence" value="ECO:0007669"/>
    <property type="project" value="InterPro"/>
</dbReference>
<evidence type="ECO:0000313" key="2">
    <source>
        <dbReference type="EMBL" id="MTV48940.1"/>
    </source>
</evidence>
<organism evidence="2 3">
    <name type="scientific">Heliobacterium mobile</name>
    <name type="common">Heliobacillus mobilis</name>
    <dbReference type="NCBI Taxonomy" id="28064"/>
    <lineage>
        <taxon>Bacteria</taxon>
        <taxon>Bacillati</taxon>
        <taxon>Bacillota</taxon>
        <taxon>Clostridia</taxon>
        <taxon>Eubacteriales</taxon>
        <taxon>Heliobacteriaceae</taxon>
        <taxon>Heliobacterium</taxon>
    </lineage>
</organism>
<dbReference type="Pfam" id="PF01979">
    <property type="entry name" value="Amidohydro_1"/>
    <property type="match status" value="1"/>
</dbReference>
<proteinExistence type="predicted"/>
<dbReference type="SUPFAM" id="SSF51338">
    <property type="entry name" value="Composite domain of metallo-dependent hydrolases"/>
    <property type="match status" value="1"/>
</dbReference>
<dbReference type="PANTHER" id="PTHR43135">
    <property type="entry name" value="ALPHA-D-RIBOSE 1-METHYLPHOSPHONATE 5-TRIPHOSPHATE DIPHOSPHATASE"/>
    <property type="match status" value="1"/>
</dbReference>
<reference evidence="2 3" key="1">
    <citation type="submission" date="2019-11" db="EMBL/GenBank/DDBJ databases">
        <title>Whole-genome sequence of a the green, strictly anaerobic photosynthetic bacterium Heliobacillus mobilis DSM 6151.</title>
        <authorList>
            <person name="Kyndt J.A."/>
            <person name="Meyer T.E."/>
        </authorList>
    </citation>
    <scope>NUCLEOTIDE SEQUENCE [LARGE SCALE GENOMIC DNA]</scope>
    <source>
        <strain evidence="2 3">DSM 6151</strain>
    </source>
</reference>
<evidence type="ECO:0000259" key="1">
    <source>
        <dbReference type="Pfam" id="PF01979"/>
    </source>
</evidence>
<protein>
    <submittedName>
        <fullName evidence="2">Amidohydrolase family protein</fullName>
    </submittedName>
</protein>
<dbReference type="SUPFAM" id="SSF51556">
    <property type="entry name" value="Metallo-dependent hydrolases"/>
    <property type="match status" value="1"/>
</dbReference>
<dbReference type="AlphaFoldDB" id="A0A6I3SJ98"/>
<dbReference type="RefSeq" id="WP_155476039.1">
    <property type="nucleotide sequence ID" value="NZ_WNKU01000007.1"/>
</dbReference>
<dbReference type="OrthoDB" id="9802793at2"/>
<name>A0A6I3SJ98_HELMO</name>
<sequence length="392" mass="41888">MTTIIRGAQVLTMAGQSYHPGLVAFDEEGIITWVGPDKGILPPFLTDENVQIIDGTGKLLLPGFIDAHCHVGIVEEIAPVEGDDLNETSDPITPHLQALDGVNPSDPAFQDALSGGVTTVCILPGSANVIGGQAVLMKTGGPLAERVLQNRGAMKSALGENPKRVYGKQKKAPITRMASAALLREALVRAKAYRDKQVHAAADPAKAPEPDLRWEALRPVLDREIPLRIHAHRADDLLTALRIGKEFGLQMVLEHCTEGHLIAGEVAQAAVPAVVGPSLVNRAKVEMKEISPATAGALERAGVLVALMTDHPVIPIQYLPLCGGLAVRFGMGEEAALKAITINPAQILGIDDRLGSLEKGKQADMVLWDGHPFDTRSRVERVWVKGMEFVGK</sequence>
<dbReference type="EMBL" id="WNKU01000007">
    <property type="protein sequence ID" value="MTV48940.1"/>
    <property type="molecule type" value="Genomic_DNA"/>
</dbReference>
<dbReference type="InterPro" id="IPR051781">
    <property type="entry name" value="Metallo-dep_Hydrolase"/>
</dbReference>
<dbReference type="InterPro" id="IPR006680">
    <property type="entry name" value="Amidohydro-rel"/>
</dbReference>
<dbReference type="Gene3D" id="3.20.20.140">
    <property type="entry name" value="Metal-dependent hydrolases"/>
    <property type="match status" value="1"/>
</dbReference>
<dbReference type="CDD" id="cd01309">
    <property type="entry name" value="Met_dep_hydrolase_C"/>
    <property type="match status" value="1"/>
</dbReference>
<dbReference type="InterPro" id="IPR011059">
    <property type="entry name" value="Metal-dep_hydrolase_composite"/>
</dbReference>